<sequence length="46" mass="5239">MLCAGRAYQPEKKVHRQDGAWRSTGDELPMAQTPYDTAFVRSRLVT</sequence>
<evidence type="ECO:0000256" key="1">
    <source>
        <dbReference type="SAM" id="MobiDB-lite"/>
    </source>
</evidence>
<feature type="region of interest" description="Disordered" evidence="1">
    <location>
        <begin position="1"/>
        <end position="28"/>
    </location>
</feature>
<evidence type="ECO:0000313" key="3">
    <source>
        <dbReference type="Proteomes" id="UP000018217"/>
    </source>
</evidence>
<protein>
    <submittedName>
        <fullName evidence="2">Uncharacterized protein</fullName>
    </submittedName>
</protein>
<proteinExistence type="predicted"/>
<gene>
    <name evidence="2" type="ORF">EPIR_2616</name>
</gene>
<organism evidence="2 3">
    <name type="scientific">Erwinia piriflorinigrans CFBP 5888</name>
    <dbReference type="NCBI Taxonomy" id="1161919"/>
    <lineage>
        <taxon>Bacteria</taxon>
        <taxon>Pseudomonadati</taxon>
        <taxon>Pseudomonadota</taxon>
        <taxon>Gammaproteobacteria</taxon>
        <taxon>Enterobacterales</taxon>
        <taxon>Erwiniaceae</taxon>
        <taxon>Erwinia</taxon>
    </lineage>
</organism>
<accession>V5ZAM4</accession>
<reference evidence="2 3" key="1">
    <citation type="journal article" date="2013" name="Syst. Appl. Microbiol.">
        <title>Phylogenetic position and virulence apparatus of the pear flower necrosis pathogen Erwinia piriflorinigrans CFBP 5888T as assessed by comparative genomics.</title>
        <authorList>
            <person name="Smits T.H."/>
            <person name="Rezzonico F."/>
            <person name="Lopez M.M."/>
            <person name="Blom J."/>
            <person name="Goesmann A."/>
            <person name="Frey J.E."/>
            <person name="Duffy B."/>
        </authorList>
    </citation>
    <scope>NUCLEOTIDE SEQUENCE [LARGE SCALE GENOMIC DNA]</scope>
    <source>
        <strain evidence="3">CFBP5888</strain>
    </source>
</reference>
<evidence type="ECO:0000313" key="2">
    <source>
        <dbReference type="EMBL" id="CCG87979.1"/>
    </source>
</evidence>
<keyword evidence="3" id="KW-1185">Reference proteome</keyword>
<dbReference type="AlphaFoldDB" id="V5ZAM4"/>
<comment type="caution">
    <text evidence="2">The sequence shown here is derived from an EMBL/GenBank/DDBJ whole genome shotgun (WGS) entry which is preliminary data.</text>
</comment>
<feature type="compositionally biased region" description="Basic and acidic residues" evidence="1">
    <location>
        <begin position="9"/>
        <end position="19"/>
    </location>
</feature>
<name>V5ZAM4_9GAMM</name>
<dbReference type="Proteomes" id="UP000018217">
    <property type="component" value="Unassembled WGS sequence"/>
</dbReference>
<dbReference type="EMBL" id="CAHS01000016">
    <property type="protein sequence ID" value="CCG87979.1"/>
    <property type="molecule type" value="Genomic_DNA"/>
</dbReference>